<dbReference type="InterPro" id="IPR005160">
    <property type="entry name" value="Ku_C"/>
</dbReference>
<evidence type="ECO:0000313" key="4">
    <source>
        <dbReference type="Proteomes" id="UP000694427"/>
    </source>
</evidence>
<sequence length="518" mass="58815">MAQICCSSALVLCMDVGFSMSNSEPGQEPPFEQAKKVIQKFIQRQVFPENKDEVGVVLFGTDDTKNRLAKDGQYENITVLRHLMMPDFELLEDIESKLQPGGQQADCILPVTLQMEKKFERLNIVLLTDLNVQTSEDQLDIITENLKKAGITLQFFLPFPVDGEDRADGPGASARPGKGLSRQQTRGLEMVKHIMTSLEEEDGLEEVYTFSDALEKLSIFKCIDRRPMAWPCQLTIGGSLTIRIVRYKMALFVYISAFCTDVFCFVFLIIMYSDRCLFVCLMQIHLHQFMGSQVVKVFAPRDDEVSSSAINRSVIISNCDCLHHRGVNPDDPLPPIEPWLKRVIERPQDVSARCQAPLQDIKTKFPLKVVVKKKEQRTSADMFGSRFCCQRGGFDNHCFVTLIACQQLTHRIAQLLGNRSPEYYMKSVACIQAFRDQSVSVSSQLNLRIQSGICCGLLVMFLSAVWTLILTAPIHFVIPIIPNGDFQLNRFTLHLYLFFFSEPLRFVILMIFITFSLL</sequence>
<reference evidence="3" key="2">
    <citation type="submission" date="2025-09" db="UniProtKB">
        <authorList>
            <consortium name="Ensembl"/>
        </authorList>
    </citation>
    <scope>IDENTIFICATION</scope>
</reference>
<dbReference type="Gene3D" id="1.25.40.240">
    <property type="entry name" value="Ku, C-terminal domain"/>
    <property type="match status" value="1"/>
</dbReference>
<dbReference type="InterPro" id="IPR005161">
    <property type="entry name" value="Ku_N"/>
</dbReference>
<dbReference type="InterPro" id="IPR036494">
    <property type="entry name" value="Ku_C_sf"/>
</dbReference>
<evidence type="ECO:0000259" key="1">
    <source>
        <dbReference type="Pfam" id="PF03730"/>
    </source>
</evidence>
<dbReference type="GO" id="GO:0003690">
    <property type="term" value="F:double-stranded DNA binding"/>
    <property type="evidence" value="ECO:0007669"/>
    <property type="project" value="TreeGrafter"/>
</dbReference>
<dbReference type="InterPro" id="IPR016194">
    <property type="entry name" value="SPOC-like_C_dom_sf"/>
</dbReference>
<dbReference type="Proteomes" id="UP000694427">
    <property type="component" value="Unplaced"/>
</dbReference>
<dbReference type="Pfam" id="PF03730">
    <property type="entry name" value="Ku_C"/>
    <property type="match status" value="1"/>
</dbReference>
<dbReference type="SUPFAM" id="SSF100939">
    <property type="entry name" value="SPOC domain-like"/>
    <property type="match status" value="1"/>
</dbReference>
<feature type="domain" description="Ku70/Ku80 N-terminal alpha/beta" evidence="2">
    <location>
        <begin position="9"/>
        <end position="225"/>
    </location>
</feature>
<accession>A0A8C1MM37</accession>
<keyword evidence="4" id="KW-1185">Reference proteome</keyword>
<dbReference type="PANTHER" id="PTHR12604">
    <property type="entry name" value="KU AUTOANTIGEN DNA HELICASE"/>
    <property type="match status" value="1"/>
</dbReference>
<dbReference type="GO" id="GO:0003678">
    <property type="term" value="F:DNA helicase activity"/>
    <property type="evidence" value="ECO:0007669"/>
    <property type="project" value="InterPro"/>
</dbReference>
<dbReference type="GO" id="GO:0043564">
    <property type="term" value="C:Ku70:Ku80 complex"/>
    <property type="evidence" value="ECO:0007669"/>
    <property type="project" value="TreeGrafter"/>
</dbReference>
<dbReference type="InterPro" id="IPR036465">
    <property type="entry name" value="vWFA_dom_sf"/>
</dbReference>
<dbReference type="GO" id="GO:0042162">
    <property type="term" value="F:telomeric DNA binding"/>
    <property type="evidence" value="ECO:0007669"/>
    <property type="project" value="TreeGrafter"/>
</dbReference>
<dbReference type="FunFam" id="3.40.50.410:FF:000055">
    <property type="entry name" value="X-ray repair cross-complementing protein 5"/>
    <property type="match status" value="1"/>
</dbReference>
<dbReference type="GO" id="GO:0006303">
    <property type="term" value="P:double-strand break repair via nonhomologous end joining"/>
    <property type="evidence" value="ECO:0007669"/>
    <property type="project" value="InterPro"/>
</dbReference>
<dbReference type="Gene3D" id="3.40.50.410">
    <property type="entry name" value="von Willebrand factor, type A domain"/>
    <property type="match status" value="1"/>
</dbReference>
<proteinExistence type="predicted"/>
<reference evidence="3" key="1">
    <citation type="submission" date="2025-08" db="UniProtKB">
        <authorList>
            <consortium name="Ensembl"/>
        </authorList>
    </citation>
    <scope>IDENTIFICATION</scope>
</reference>
<protein>
    <submittedName>
        <fullName evidence="3">X-ray repair complementing defective repair in Chinese hamster cells 5</fullName>
    </submittedName>
</protein>
<dbReference type="Ensembl" id="ENSCCRT00010088431.1">
    <property type="protein sequence ID" value="ENSCCRP00010079733.1"/>
    <property type="gene ID" value="ENSCCRG00010034843.1"/>
</dbReference>
<organism evidence="3 4">
    <name type="scientific">Cyprinus carpio</name>
    <name type="common">Common carp</name>
    <dbReference type="NCBI Taxonomy" id="7962"/>
    <lineage>
        <taxon>Eukaryota</taxon>
        <taxon>Metazoa</taxon>
        <taxon>Chordata</taxon>
        <taxon>Craniata</taxon>
        <taxon>Vertebrata</taxon>
        <taxon>Euteleostomi</taxon>
        <taxon>Actinopterygii</taxon>
        <taxon>Neopterygii</taxon>
        <taxon>Teleostei</taxon>
        <taxon>Ostariophysi</taxon>
        <taxon>Cypriniformes</taxon>
        <taxon>Cyprinidae</taxon>
        <taxon>Cyprininae</taxon>
        <taxon>Cyprinus</taxon>
    </lineage>
</organism>
<dbReference type="Gene3D" id="1.10.1600.10">
    <property type="match status" value="1"/>
</dbReference>
<name>A0A8C1MM37_CYPCA</name>
<evidence type="ECO:0000259" key="2">
    <source>
        <dbReference type="Pfam" id="PF03731"/>
    </source>
</evidence>
<dbReference type="GO" id="GO:0000723">
    <property type="term" value="P:telomere maintenance"/>
    <property type="evidence" value="ECO:0007669"/>
    <property type="project" value="TreeGrafter"/>
</dbReference>
<accession>A0A8C1FPV1</accession>
<feature type="domain" description="Ku70/Ku80 C-terminal arm" evidence="1">
    <location>
        <begin position="321"/>
        <end position="383"/>
    </location>
</feature>
<dbReference type="SUPFAM" id="SSF53300">
    <property type="entry name" value="vWA-like"/>
    <property type="match status" value="1"/>
</dbReference>
<dbReference type="SUPFAM" id="SSF101420">
    <property type="entry name" value="C-terminal domain of Ku80"/>
    <property type="match status" value="1"/>
</dbReference>
<dbReference type="Pfam" id="PF03731">
    <property type="entry name" value="Ku_N"/>
    <property type="match status" value="1"/>
</dbReference>
<dbReference type="PANTHER" id="PTHR12604:SF4">
    <property type="entry name" value="X-RAY REPAIR CROSS-COMPLEMENTING PROTEIN 5"/>
    <property type="match status" value="1"/>
</dbReference>
<evidence type="ECO:0000313" key="3">
    <source>
        <dbReference type="Ensembl" id="ENSCCRP00010079733.1"/>
    </source>
</evidence>
<dbReference type="AlphaFoldDB" id="A0A8C1MM37"/>